<proteinExistence type="inferred from homology"/>
<evidence type="ECO:0000313" key="9">
    <source>
        <dbReference type="EMBL" id="TDX01440.1"/>
    </source>
</evidence>
<dbReference type="Pfam" id="PF01583">
    <property type="entry name" value="APS_kinase"/>
    <property type="match status" value="1"/>
</dbReference>
<dbReference type="CDD" id="cd02027">
    <property type="entry name" value="APSK"/>
    <property type="match status" value="1"/>
</dbReference>
<dbReference type="SUPFAM" id="SSF52540">
    <property type="entry name" value="P-loop containing nucleoside triphosphate hydrolases"/>
    <property type="match status" value="1"/>
</dbReference>
<evidence type="ECO:0000256" key="4">
    <source>
        <dbReference type="ARBA" id="ARBA00022741"/>
    </source>
</evidence>
<evidence type="ECO:0000256" key="3">
    <source>
        <dbReference type="ARBA" id="ARBA00022679"/>
    </source>
</evidence>
<dbReference type="InterPro" id="IPR002891">
    <property type="entry name" value="APS"/>
</dbReference>
<dbReference type="UniPathway" id="UPA00140">
    <property type="reaction ID" value="UER00205"/>
</dbReference>
<dbReference type="Proteomes" id="UP000294498">
    <property type="component" value="Unassembled WGS sequence"/>
</dbReference>
<keyword evidence="4 6" id="KW-0547">Nucleotide-binding</keyword>
<accession>A0A4R8DT45</accession>
<evidence type="ECO:0000256" key="6">
    <source>
        <dbReference type="HAMAP-Rule" id="MF_00065"/>
    </source>
</evidence>
<evidence type="ECO:0000256" key="1">
    <source>
        <dbReference type="ARBA" id="ARBA00001823"/>
    </source>
</evidence>
<evidence type="ECO:0000256" key="5">
    <source>
        <dbReference type="ARBA" id="ARBA00022840"/>
    </source>
</evidence>
<keyword evidence="6" id="KW-0597">Phosphoprotein</keyword>
<reference evidence="9 10" key="1">
    <citation type="submission" date="2019-03" db="EMBL/GenBank/DDBJ databases">
        <title>Genomic Encyclopedia of Type Strains, Phase IV (KMG-IV): sequencing the most valuable type-strain genomes for metagenomic binning, comparative biology and taxonomic classification.</title>
        <authorList>
            <person name="Goeker M."/>
        </authorList>
    </citation>
    <scope>NUCLEOTIDE SEQUENCE [LARGE SCALE GENOMIC DNA]</scope>
    <source>
        <strain evidence="9 10">DSM 100059</strain>
    </source>
</reference>
<dbReference type="RefSeq" id="WP_133993968.1">
    <property type="nucleotide sequence ID" value="NZ_SODV01000001.1"/>
</dbReference>
<feature type="binding site" evidence="6">
    <location>
        <begin position="17"/>
        <end position="24"/>
    </location>
    <ligand>
        <name>ATP</name>
        <dbReference type="ChEBI" id="CHEBI:30616"/>
    </ligand>
</feature>
<name>A0A4R8DT45_9BACT</name>
<comment type="similarity">
    <text evidence="6 7">Belongs to the APS kinase family.</text>
</comment>
<dbReference type="GO" id="GO:0005524">
    <property type="term" value="F:ATP binding"/>
    <property type="evidence" value="ECO:0007669"/>
    <property type="project" value="UniProtKB-UniRule"/>
</dbReference>
<dbReference type="PANTHER" id="PTHR42700">
    <property type="entry name" value="SULFATE ADENYLYLTRANSFERASE"/>
    <property type="match status" value="1"/>
</dbReference>
<keyword evidence="3 6" id="KW-0808">Transferase</keyword>
<evidence type="ECO:0000313" key="10">
    <source>
        <dbReference type="Proteomes" id="UP000294498"/>
    </source>
</evidence>
<dbReference type="GO" id="GO:0005737">
    <property type="term" value="C:cytoplasm"/>
    <property type="evidence" value="ECO:0007669"/>
    <property type="project" value="TreeGrafter"/>
</dbReference>
<dbReference type="GO" id="GO:0004020">
    <property type="term" value="F:adenylylsulfate kinase activity"/>
    <property type="evidence" value="ECO:0007669"/>
    <property type="project" value="UniProtKB-UniRule"/>
</dbReference>
<dbReference type="Gene3D" id="3.40.50.300">
    <property type="entry name" value="P-loop containing nucleotide triphosphate hydrolases"/>
    <property type="match status" value="1"/>
</dbReference>
<dbReference type="GO" id="GO:0019379">
    <property type="term" value="P:sulfate assimilation, phosphoadenylyl sulfate reduction by phosphoadenylyl-sulfate reductase (thioredoxin)"/>
    <property type="evidence" value="ECO:0007669"/>
    <property type="project" value="TreeGrafter"/>
</dbReference>
<dbReference type="HAMAP" id="MF_00065">
    <property type="entry name" value="Adenylyl_sulf_kinase"/>
    <property type="match status" value="1"/>
</dbReference>
<evidence type="ECO:0000259" key="8">
    <source>
        <dbReference type="Pfam" id="PF01583"/>
    </source>
</evidence>
<dbReference type="EC" id="2.7.1.25" evidence="2 6"/>
<sequence length="190" mass="20848">MSTTPKQYAGYTVWLTGFSGAGKTTIAHRLSATLTSLAHPVEVLDGDAIRASLSKGLTFSREDRCENILRLGFVSELLSRHGVGVIVSAISPYRSARDMVRGRIPNFIEVHVKCSIGECERRDVKGLYKKVRAGEISHFTGIDDPYEEPADPEVTCCTELETVEESTAKICAELIRRKLITVPPGSLHES</sequence>
<dbReference type="GO" id="GO:0070814">
    <property type="term" value="P:hydrogen sulfide biosynthetic process"/>
    <property type="evidence" value="ECO:0007669"/>
    <property type="project" value="UniProtKB-UniRule"/>
</dbReference>
<dbReference type="NCBIfam" id="NF003013">
    <property type="entry name" value="PRK03846.1"/>
    <property type="match status" value="1"/>
</dbReference>
<dbReference type="NCBIfam" id="TIGR00455">
    <property type="entry name" value="apsK"/>
    <property type="match status" value="1"/>
</dbReference>
<comment type="caution">
    <text evidence="9">The sequence shown here is derived from an EMBL/GenBank/DDBJ whole genome shotgun (WGS) entry which is preliminary data.</text>
</comment>
<organism evidence="9 10">
    <name type="scientific">Dinghuibacter silviterrae</name>
    <dbReference type="NCBI Taxonomy" id="1539049"/>
    <lineage>
        <taxon>Bacteria</taxon>
        <taxon>Pseudomonadati</taxon>
        <taxon>Bacteroidota</taxon>
        <taxon>Chitinophagia</taxon>
        <taxon>Chitinophagales</taxon>
        <taxon>Chitinophagaceae</taxon>
        <taxon>Dinghuibacter</taxon>
    </lineage>
</organism>
<feature type="domain" description="APS kinase" evidence="8">
    <location>
        <begin position="10"/>
        <end position="156"/>
    </location>
</feature>
<dbReference type="NCBIfam" id="NF002059">
    <property type="entry name" value="PRK00889.1"/>
    <property type="match status" value="1"/>
</dbReference>
<dbReference type="GO" id="GO:0010134">
    <property type="term" value="P:sulfate assimilation via adenylyl sulfate reduction"/>
    <property type="evidence" value="ECO:0007669"/>
    <property type="project" value="TreeGrafter"/>
</dbReference>
<comment type="pathway">
    <text evidence="6 7">Sulfur metabolism; hydrogen sulfide biosynthesis; sulfite from sulfate: step 2/3.</text>
</comment>
<dbReference type="GO" id="GO:0004781">
    <property type="term" value="F:sulfate adenylyltransferase (ATP) activity"/>
    <property type="evidence" value="ECO:0007669"/>
    <property type="project" value="TreeGrafter"/>
</dbReference>
<dbReference type="InterPro" id="IPR027417">
    <property type="entry name" value="P-loop_NTPase"/>
</dbReference>
<gene>
    <name evidence="6" type="primary">cysC</name>
    <name evidence="9" type="ORF">EDB95_2475</name>
</gene>
<keyword evidence="10" id="KW-1185">Reference proteome</keyword>
<keyword evidence="6 7" id="KW-0418">Kinase</keyword>
<feature type="active site" description="Phosphoserine intermediate" evidence="6">
    <location>
        <position position="91"/>
    </location>
</feature>
<evidence type="ECO:0000256" key="2">
    <source>
        <dbReference type="ARBA" id="ARBA00012121"/>
    </source>
</evidence>
<comment type="function">
    <text evidence="6 7">Catalyzes the synthesis of activated sulfate.</text>
</comment>
<dbReference type="OrthoDB" id="9804504at2"/>
<dbReference type="EMBL" id="SODV01000001">
    <property type="protein sequence ID" value="TDX01440.1"/>
    <property type="molecule type" value="Genomic_DNA"/>
</dbReference>
<comment type="catalytic activity">
    <reaction evidence="1 6 7">
        <text>adenosine 5'-phosphosulfate + ATP = 3'-phosphoadenylyl sulfate + ADP + H(+)</text>
        <dbReference type="Rhea" id="RHEA:24152"/>
        <dbReference type="ChEBI" id="CHEBI:15378"/>
        <dbReference type="ChEBI" id="CHEBI:30616"/>
        <dbReference type="ChEBI" id="CHEBI:58243"/>
        <dbReference type="ChEBI" id="CHEBI:58339"/>
        <dbReference type="ChEBI" id="CHEBI:456216"/>
        <dbReference type="EC" id="2.7.1.25"/>
    </reaction>
</comment>
<dbReference type="InterPro" id="IPR059117">
    <property type="entry name" value="APS_kinase_dom"/>
</dbReference>
<dbReference type="PANTHER" id="PTHR42700:SF1">
    <property type="entry name" value="SULFATE ADENYLYLTRANSFERASE"/>
    <property type="match status" value="1"/>
</dbReference>
<evidence type="ECO:0000256" key="7">
    <source>
        <dbReference type="RuleBase" id="RU004347"/>
    </source>
</evidence>
<dbReference type="AlphaFoldDB" id="A0A4R8DT45"/>
<protein>
    <recommendedName>
        <fullName evidence="2 6">Adenylyl-sulfate kinase</fullName>
        <ecNumber evidence="2 6">2.7.1.25</ecNumber>
    </recommendedName>
    <alternativeName>
        <fullName evidence="6">APS kinase</fullName>
    </alternativeName>
    <alternativeName>
        <fullName evidence="6">ATP adenosine-5'-phosphosulfate 3'-phosphotransferase</fullName>
    </alternativeName>
    <alternativeName>
        <fullName evidence="6">Adenosine-5'-phosphosulfate kinase</fullName>
    </alternativeName>
</protein>
<dbReference type="InterPro" id="IPR050512">
    <property type="entry name" value="Sulf_AdTrans/APS_kinase"/>
</dbReference>
<keyword evidence="5 6" id="KW-0067">ATP-binding</keyword>